<proteinExistence type="predicted"/>
<gene>
    <name evidence="1" type="ORF">SAMN05421863_100850</name>
</gene>
<sequence>MTVLPEIFGKKQSLTVFLGHFFLIMPYLDRLLP</sequence>
<evidence type="ECO:0000313" key="1">
    <source>
        <dbReference type="EMBL" id="SFL97495.1"/>
    </source>
</evidence>
<dbReference type="Proteomes" id="UP000183287">
    <property type="component" value="Unassembled WGS sequence"/>
</dbReference>
<keyword evidence="2" id="KW-1185">Reference proteome</keyword>
<dbReference type="EMBL" id="FOUB01000008">
    <property type="protein sequence ID" value="SFL97495.1"/>
    <property type="molecule type" value="Genomic_DNA"/>
</dbReference>
<evidence type="ECO:0000313" key="2">
    <source>
        <dbReference type="Proteomes" id="UP000183287"/>
    </source>
</evidence>
<reference evidence="2" key="1">
    <citation type="submission" date="2016-10" db="EMBL/GenBank/DDBJ databases">
        <authorList>
            <person name="Varghese N."/>
            <person name="Submissions S."/>
        </authorList>
    </citation>
    <scope>NUCLEOTIDE SEQUENCE [LARGE SCALE GENOMIC DNA]</scope>
    <source>
        <strain evidence="2">Nm44</strain>
    </source>
</reference>
<accession>A0A1I4M386</accession>
<dbReference type="AlphaFoldDB" id="A0A1I4M386"/>
<name>A0A1I4M386_9PROT</name>
<protein>
    <submittedName>
        <fullName evidence="1">Uncharacterized protein</fullName>
    </submittedName>
</protein>
<organism evidence="1 2">
    <name type="scientific">Nitrosomonas communis</name>
    <dbReference type="NCBI Taxonomy" id="44574"/>
    <lineage>
        <taxon>Bacteria</taxon>
        <taxon>Pseudomonadati</taxon>
        <taxon>Pseudomonadota</taxon>
        <taxon>Betaproteobacteria</taxon>
        <taxon>Nitrosomonadales</taxon>
        <taxon>Nitrosomonadaceae</taxon>
        <taxon>Nitrosomonas</taxon>
    </lineage>
</organism>